<protein>
    <submittedName>
        <fullName evidence="1">Uncharacterized protein</fullName>
    </submittedName>
</protein>
<organism evidence="1 2">
    <name type="scientific">Diphasiastrum complanatum</name>
    <name type="common">Issler's clubmoss</name>
    <name type="synonym">Lycopodium complanatum</name>
    <dbReference type="NCBI Taxonomy" id="34168"/>
    <lineage>
        <taxon>Eukaryota</taxon>
        <taxon>Viridiplantae</taxon>
        <taxon>Streptophyta</taxon>
        <taxon>Embryophyta</taxon>
        <taxon>Tracheophyta</taxon>
        <taxon>Lycopodiopsida</taxon>
        <taxon>Lycopodiales</taxon>
        <taxon>Lycopodiaceae</taxon>
        <taxon>Lycopodioideae</taxon>
        <taxon>Diphasiastrum</taxon>
    </lineage>
</organism>
<evidence type="ECO:0000313" key="2">
    <source>
        <dbReference type="Proteomes" id="UP001162992"/>
    </source>
</evidence>
<accession>A0ACC2DM47</accession>
<dbReference type="Proteomes" id="UP001162992">
    <property type="component" value="Chromosome 5"/>
</dbReference>
<proteinExistence type="predicted"/>
<gene>
    <name evidence="1" type="ORF">O6H91_05G030900</name>
</gene>
<comment type="caution">
    <text evidence="1">The sequence shown here is derived from an EMBL/GenBank/DDBJ whole genome shotgun (WGS) entry which is preliminary data.</text>
</comment>
<name>A0ACC2DM47_DIPCM</name>
<keyword evidence="2" id="KW-1185">Reference proteome</keyword>
<reference evidence="2" key="1">
    <citation type="journal article" date="2024" name="Proc. Natl. Acad. Sci. U.S.A.">
        <title>Extraordinary preservation of gene collinearity over three hundred million years revealed in homosporous lycophytes.</title>
        <authorList>
            <person name="Li C."/>
            <person name="Wickell D."/>
            <person name="Kuo L.Y."/>
            <person name="Chen X."/>
            <person name="Nie B."/>
            <person name="Liao X."/>
            <person name="Peng D."/>
            <person name="Ji J."/>
            <person name="Jenkins J."/>
            <person name="Williams M."/>
            <person name="Shu S."/>
            <person name="Plott C."/>
            <person name="Barry K."/>
            <person name="Rajasekar S."/>
            <person name="Grimwood J."/>
            <person name="Han X."/>
            <person name="Sun S."/>
            <person name="Hou Z."/>
            <person name="He W."/>
            <person name="Dai G."/>
            <person name="Sun C."/>
            <person name="Schmutz J."/>
            <person name="Leebens-Mack J.H."/>
            <person name="Li F.W."/>
            <person name="Wang L."/>
        </authorList>
    </citation>
    <scope>NUCLEOTIDE SEQUENCE [LARGE SCALE GENOMIC DNA]</scope>
    <source>
        <strain evidence="2">cv. PW_Plant_1</strain>
    </source>
</reference>
<evidence type="ECO:0000313" key="1">
    <source>
        <dbReference type="EMBL" id="KAJ7555304.1"/>
    </source>
</evidence>
<sequence>MNIFRLAGDMTHLLSIIVLLLKIHTIKSCAGISLKTQELYALVFVTRYLDIFTSYISFYNTIMKLIFLGSAFSIVWYMRFHKVVKQTYDKHQDTFRHYYLALGCLALALVINHKFTVREKLSLETKANNHRYKVYLASGAELETWNVKVPKLPVLVQGHTELVLWTFSIYLEAVAILPQLVLLQRTKNVDNLTGNYVFLLGAYRGLYLLNWIVRYFTEKHYRQWITWISGIVQTALYADFFYYYVISWKNNQRLQLPA</sequence>
<dbReference type="EMBL" id="CM055096">
    <property type="protein sequence ID" value="KAJ7555304.1"/>
    <property type="molecule type" value="Genomic_DNA"/>
</dbReference>